<reference evidence="2" key="1">
    <citation type="journal article" date="2022" name="Int. J. Mol. Sci.">
        <title>Draft Genome of Tanacetum Coccineum: Genomic Comparison of Closely Related Tanacetum-Family Plants.</title>
        <authorList>
            <person name="Yamashiro T."/>
            <person name="Shiraishi A."/>
            <person name="Nakayama K."/>
            <person name="Satake H."/>
        </authorList>
    </citation>
    <scope>NUCLEOTIDE SEQUENCE</scope>
</reference>
<dbReference type="EMBL" id="BQNB010015112">
    <property type="protein sequence ID" value="GJT36149.1"/>
    <property type="molecule type" value="Genomic_DNA"/>
</dbReference>
<reference evidence="2" key="2">
    <citation type="submission" date="2022-01" db="EMBL/GenBank/DDBJ databases">
        <authorList>
            <person name="Yamashiro T."/>
            <person name="Shiraishi A."/>
            <person name="Satake H."/>
            <person name="Nakayama K."/>
        </authorList>
    </citation>
    <scope>NUCLEOTIDE SEQUENCE</scope>
</reference>
<keyword evidence="3" id="KW-1185">Reference proteome</keyword>
<feature type="region of interest" description="Disordered" evidence="1">
    <location>
        <begin position="68"/>
        <end position="87"/>
    </location>
</feature>
<proteinExistence type="predicted"/>
<evidence type="ECO:0000313" key="3">
    <source>
        <dbReference type="Proteomes" id="UP001151760"/>
    </source>
</evidence>
<gene>
    <name evidence="2" type="ORF">Tco_0926568</name>
</gene>
<sequence>MTDIQKCEETGKEKGTISTYHWKYAQWNADLEKENIRNRFPLLALLQQNLESYMLLLEQEKANIKTERAQIEEEDEQESHKAKMCEQ</sequence>
<evidence type="ECO:0000256" key="1">
    <source>
        <dbReference type="SAM" id="MobiDB-lite"/>
    </source>
</evidence>
<accession>A0ABQ5DGG0</accession>
<protein>
    <submittedName>
        <fullName evidence="2">Uncharacterized protein</fullName>
    </submittedName>
</protein>
<organism evidence="2 3">
    <name type="scientific">Tanacetum coccineum</name>
    <dbReference type="NCBI Taxonomy" id="301880"/>
    <lineage>
        <taxon>Eukaryota</taxon>
        <taxon>Viridiplantae</taxon>
        <taxon>Streptophyta</taxon>
        <taxon>Embryophyta</taxon>
        <taxon>Tracheophyta</taxon>
        <taxon>Spermatophyta</taxon>
        <taxon>Magnoliopsida</taxon>
        <taxon>eudicotyledons</taxon>
        <taxon>Gunneridae</taxon>
        <taxon>Pentapetalae</taxon>
        <taxon>asterids</taxon>
        <taxon>campanulids</taxon>
        <taxon>Asterales</taxon>
        <taxon>Asteraceae</taxon>
        <taxon>Asteroideae</taxon>
        <taxon>Anthemideae</taxon>
        <taxon>Anthemidinae</taxon>
        <taxon>Tanacetum</taxon>
    </lineage>
</organism>
<comment type="caution">
    <text evidence="2">The sequence shown here is derived from an EMBL/GenBank/DDBJ whole genome shotgun (WGS) entry which is preliminary data.</text>
</comment>
<evidence type="ECO:0000313" key="2">
    <source>
        <dbReference type="EMBL" id="GJT36149.1"/>
    </source>
</evidence>
<name>A0ABQ5DGG0_9ASTR</name>
<feature type="compositionally biased region" description="Basic and acidic residues" evidence="1">
    <location>
        <begin position="78"/>
        <end position="87"/>
    </location>
</feature>
<dbReference type="Proteomes" id="UP001151760">
    <property type="component" value="Unassembled WGS sequence"/>
</dbReference>